<proteinExistence type="predicted"/>
<dbReference type="Gene3D" id="6.10.250.2200">
    <property type="match status" value="1"/>
</dbReference>
<comment type="caution">
    <text evidence="4">The sequence shown here is derived from an EMBL/GenBank/DDBJ whole genome shotgun (WGS) entry which is preliminary data.</text>
</comment>
<evidence type="ECO:0008006" key="6">
    <source>
        <dbReference type="Google" id="ProtNLM"/>
    </source>
</evidence>
<dbReference type="EMBL" id="JAHHHV010000064">
    <property type="protein sequence ID" value="MBW4465972.1"/>
    <property type="molecule type" value="Genomic_DNA"/>
</dbReference>
<feature type="coiled-coil region" evidence="1">
    <location>
        <begin position="101"/>
        <end position="149"/>
    </location>
</feature>
<name>A0A951PAZ3_9CYAN</name>
<feature type="transmembrane region" description="Helical" evidence="3">
    <location>
        <begin position="74"/>
        <end position="94"/>
    </location>
</feature>
<dbReference type="AlphaFoldDB" id="A0A951PAZ3"/>
<reference evidence="4" key="1">
    <citation type="submission" date="2021-05" db="EMBL/GenBank/DDBJ databases">
        <authorList>
            <person name="Pietrasiak N."/>
            <person name="Ward R."/>
            <person name="Stajich J.E."/>
            <person name="Kurbessoian T."/>
        </authorList>
    </citation>
    <scope>NUCLEOTIDE SEQUENCE</scope>
    <source>
        <strain evidence="4">GSE-TBD4-15B</strain>
    </source>
</reference>
<feature type="region of interest" description="Disordered" evidence="2">
    <location>
        <begin position="17"/>
        <end position="46"/>
    </location>
</feature>
<keyword evidence="3" id="KW-1133">Transmembrane helix</keyword>
<accession>A0A951PAZ3</accession>
<protein>
    <recommendedName>
        <fullName evidence="6">DUF559 domain-containing protein</fullName>
    </recommendedName>
</protein>
<evidence type="ECO:0000313" key="4">
    <source>
        <dbReference type="EMBL" id="MBW4465972.1"/>
    </source>
</evidence>
<feature type="compositionally biased region" description="Pro residues" evidence="2">
    <location>
        <begin position="21"/>
        <end position="32"/>
    </location>
</feature>
<evidence type="ECO:0000256" key="1">
    <source>
        <dbReference type="SAM" id="Coils"/>
    </source>
</evidence>
<evidence type="ECO:0000256" key="2">
    <source>
        <dbReference type="SAM" id="MobiDB-lite"/>
    </source>
</evidence>
<gene>
    <name evidence="4" type="ORF">KME07_11110</name>
</gene>
<keyword evidence="1" id="KW-0175">Coiled coil</keyword>
<evidence type="ECO:0000256" key="3">
    <source>
        <dbReference type="SAM" id="Phobius"/>
    </source>
</evidence>
<keyword evidence="3" id="KW-0472">Membrane</keyword>
<reference evidence="4" key="2">
    <citation type="journal article" date="2022" name="Microbiol. Resour. Announc.">
        <title>Metagenome Sequencing to Explore Phylogenomics of Terrestrial Cyanobacteria.</title>
        <authorList>
            <person name="Ward R.D."/>
            <person name="Stajich J.E."/>
            <person name="Johansen J.R."/>
            <person name="Huntemann M."/>
            <person name="Clum A."/>
            <person name="Foster B."/>
            <person name="Foster B."/>
            <person name="Roux S."/>
            <person name="Palaniappan K."/>
            <person name="Varghese N."/>
            <person name="Mukherjee S."/>
            <person name="Reddy T.B.K."/>
            <person name="Daum C."/>
            <person name="Copeland A."/>
            <person name="Chen I.A."/>
            <person name="Ivanova N.N."/>
            <person name="Kyrpides N.C."/>
            <person name="Shapiro N."/>
            <person name="Eloe-Fadrosh E.A."/>
            <person name="Pietrasiak N."/>
        </authorList>
    </citation>
    <scope>NUCLEOTIDE SEQUENCE</scope>
    <source>
        <strain evidence="4">GSE-TBD4-15B</strain>
    </source>
</reference>
<sequence>MDSFPIIKYPPSIEQVQSELPPLPDLPRPSAPVQPRSPQSPTPPPKAIDIKLLGGLGGLGAVVTLSLLSANLVWGMLALLALVGGLGYGLWFNYAKLPRLRSEYQHQQQDYEQQKLRYQQQLKALPARKVEYQKALEQYEAKLAQIQAEHHRPEKIAEFRRERLKQILKQTVSYDSDKGNIGNGHSEKILAAQLKRYFAKKIRHRLTLAIPEEKWDYCPDFAYIDEASGLHIDIEVDEPYTYDDWKPIHYVGKDDRRNDFFLERGWIVIRFSEEQVVKNAQGCCKLVAKVVAELTGKPMILTGSQDIPDLKSMPQWTKEEAERMALTRRRDGYRAGKS</sequence>
<evidence type="ECO:0000313" key="5">
    <source>
        <dbReference type="Proteomes" id="UP000707356"/>
    </source>
</evidence>
<keyword evidence="3" id="KW-0812">Transmembrane</keyword>
<dbReference type="Gene3D" id="3.40.960.10">
    <property type="entry name" value="VSR Endonuclease"/>
    <property type="match status" value="1"/>
</dbReference>
<organism evidence="4 5">
    <name type="scientific">Pegethrix bostrychoides GSE-TBD4-15B</name>
    <dbReference type="NCBI Taxonomy" id="2839662"/>
    <lineage>
        <taxon>Bacteria</taxon>
        <taxon>Bacillati</taxon>
        <taxon>Cyanobacteriota</taxon>
        <taxon>Cyanophyceae</taxon>
        <taxon>Oculatellales</taxon>
        <taxon>Oculatellaceae</taxon>
        <taxon>Pegethrix</taxon>
    </lineage>
</organism>
<dbReference type="Proteomes" id="UP000707356">
    <property type="component" value="Unassembled WGS sequence"/>
</dbReference>